<dbReference type="InterPro" id="IPR041235">
    <property type="entry name" value="Exp1_repeat_2"/>
</dbReference>
<feature type="domain" description="Integrase catalytic" evidence="7">
    <location>
        <begin position="852"/>
        <end position="1016"/>
    </location>
</feature>
<proteinExistence type="inferred from homology"/>
<dbReference type="STRING" id="5722.A2DWR2"/>
<gene>
    <name evidence="8" type="ORF">TVAG_392110</name>
</gene>
<dbReference type="VEuPathDB" id="TrichDB:TVAG_392110"/>
<evidence type="ECO:0000259" key="7">
    <source>
        <dbReference type="PROSITE" id="PS50994"/>
    </source>
</evidence>
<dbReference type="Pfam" id="PF18787">
    <property type="entry name" value="CRM1_repeat_3"/>
    <property type="match status" value="1"/>
</dbReference>
<evidence type="ECO:0000256" key="3">
    <source>
        <dbReference type="ARBA" id="ARBA00022448"/>
    </source>
</evidence>
<reference evidence="8" key="1">
    <citation type="submission" date="2006-10" db="EMBL/GenBank/DDBJ databases">
        <authorList>
            <person name="Amadeo P."/>
            <person name="Zhao Q."/>
            <person name="Wortman J."/>
            <person name="Fraser-Liggett C."/>
            <person name="Carlton J."/>
        </authorList>
    </citation>
    <scope>NUCLEOTIDE SEQUENCE</scope>
    <source>
        <strain evidence="8">G3</strain>
    </source>
</reference>
<dbReference type="InterPro" id="IPR045065">
    <property type="entry name" value="XPO1/5"/>
</dbReference>
<dbReference type="SUPFAM" id="SSF48371">
    <property type="entry name" value="ARM repeat"/>
    <property type="match status" value="2"/>
</dbReference>
<dbReference type="KEGG" id="tva:4773099"/>
<dbReference type="PANTHER" id="PTHR11223:SF2">
    <property type="entry name" value="EXPORTIN-1"/>
    <property type="match status" value="1"/>
</dbReference>
<dbReference type="EMBL" id="DS113260">
    <property type="protein sequence ID" value="EAY15094.1"/>
    <property type="molecule type" value="Genomic_DNA"/>
</dbReference>
<dbReference type="GO" id="GO:0015074">
    <property type="term" value="P:DNA integration"/>
    <property type="evidence" value="ECO:0007669"/>
    <property type="project" value="InterPro"/>
</dbReference>
<dbReference type="GO" id="GO:0005737">
    <property type="term" value="C:cytoplasm"/>
    <property type="evidence" value="ECO:0000318"/>
    <property type="project" value="GO_Central"/>
</dbReference>
<dbReference type="InterPro" id="IPR001584">
    <property type="entry name" value="Integrase_cat-core"/>
</dbReference>
<comment type="subcellular location">
    <subcellularLocation>
        <location evidence="1">Nucleus</location>
    </subcellularLocation>
</comment>
<dbReference type="Gene3D" id="1.25.10.10">
    <property type="entry name" value="Leucine-rich Repeat Variant"/>
    <property type="match status" value="1"/>
</dbReference>
<feature type="coiled-coil region" evidence="6">
    <location>
        <begin position="968"/>
        <end position="1003"/>
    </location>
</feature>
<comment type="similarity">
    <text evidence="2">Belongs to the exportin family.</text>
</comment>
<keyword evidence="4" id="KW-0653">Protein transport</keyword>
<dbReference type="RefSeq" id="XP_001327317.1">
    <property type="nucleotide sequence ID" value="XM_001327282.1"/>
</dbReference>
<dbReference type="InterPro" id="IPR016024">
    <property type="entry name" value="ARM-type_fold"/>
</dbReference>
<dbReference type="Pfam" id="PF08767">
    <property type="entry name" value="CRM1_C"/>
    <property type="match status" value="1"/>
</dbReference>
<dbReference type="eggNOG" id="KOG2020">
    <property type="taxonomic scope" value="Eukaryota"/>
</dbReference>
<keyword evidence="3" id="KW-0813">Transport</keyword>
<evidence type="ECO:0000256" key="6">
    <source>
        <dbReference type="SAM" id="Coils"/>
    </source>
</evidence>
<evidence type="ECO:0000313" key="8">
    <source>
        <dbReference type="EMBL" id="EAY15094.1"/>
    </source>
</evidence>
<protein>
    <recommendedName>
        <fullName evidence="7">Integrase catalytic domain-containing protein</fullName>
    </recommendedName>
</protein>
<dbReference type="VEuPathDB" id="TrichDB:TVAGG3_0839890"/>
<reference evidence="8" key="2">
    <citation type="journal article" date="2007" name="Science">
        <title>Draft genome sequence of the sexually transmitted pathogen Trichomonas vaginalis.</title>
        <authorList>
            <person name="Carlton J.M."/>
            <person name="Hirt R.P."/>
            <person name="Silva J.C."/>
            <person name="Delcher A.L."/>
            <person name="Schatz M."/>
            <person name="Zhao Q."/>
            <person name="Wortman J.R."/>
            <person name="Bidwell S.L."/>
            <person name="Alsmark U.C.M."/>
            <person name="Besteiro S."/>
            <person name="Sicheritz-Ponten T."/>
            <person name="Noel C.J."/>
            <person name="Dacks J.B."/>
            <person name="Foster P.G."/>
            <person name="Simillion C."/>
            <person name="Van de Peer Y."/>
            <person name="Miranda-Saavedra D."/>
            <person name="Barton G.J."/>
            <person name="Westrop G.D."/>
            <person name="Mueller S."/>
            <person name="Dessi D."/>
            <person name="Fiori P.L."/>
            <person name="Ren Q."/>
            <person name="Paulsen I."/>
            <person name="Zhang H."/>
            <person name="Bastida-Corcuera F.D."/>
            <person name="Simoes-Barbosa A."/>
            <person name="Brown M.T."/>
            <person name="Hayes R.D."/>
            <person name="Mukherjee M."/>
            <person name="Okumura C.Y."/>
            <person name="Schneider R."/>
            <person name="Smith A.J."/>
            <person name="Vanacova S."/>
            <person name="Villalvazo M."/>
            <person name="Haas B.J."/>
            <person name="Pertea M."/>
            <person name="Feldblyum T.V."/>
            <person name="Utterback T.R."/>
            <person name="Shu C.L."/>
            <person name="Osoegawa K."/>
            <person name="de Jong P.J."/>
            <person name="Hrdy I."/>
            <person name="Horvathova L."/>
            <person name="Zubacova Z."/>
            <person name="Dolezal P."/>
            <person name="Malik S.B."/>
            <person name="Logsdon J.M. Jr."/>
            <person name="Henze K."/>
            <person name="Gupta A."/>
            <person name="Wang C.C."/>
            <person name="Dunne R.L."/>
            <person name="Upcroft J.A."/>
            <person name="Upcroft P."/>
            <person name="White O."/>
            <person name="Salzberg S.L."/>
            <person name="Tang P."/>
            <person name="Chiu C.-H."/>
            <person name="Lee Y.-S."/>
            <person name="Embley T.M."/>
            <person name="Coombs G.H."/>
            <person name="Mottram J.C."/>
            <person name="Tachezy J."/>
            <person name="Fraser-Liggett C.M."/>
            <person name="Johnson P.J."/>
        </authorList>
    </citation>
    <scope>NUCLEOTIDE SEQUENCE [LARGE SCALE GENOMIC DNA]</scope>
    <source>
        <strain evidence="8">G3</strain>
    </source>
</reference>
<evidence type="ECO:0000256" key="5">
    <source>
        <dbReference type="ARBA" id="ARBA00023242"/>
    </source>
</evidence>
<evidence type="ECO:0000256" key="2">
    <source>
        <dbReference type="ARBA" id="ARBA00009466"/>
    </source>
</evidence>
<sequence>MWNDLLNEQIPIDINVFNSLITKFNTTQDSEERERLNQLILSLNDRSDTYNITIPVMESDFPIVTKLSILVIFKKFVITNLNNISAEEQTKYKDFFMNILYYYLENNKSQVLITKIDEIIVEFAKKYYPEQWPNFFSDIYSQNDKPQFFKNAIDMTTMLLLEVTNYDSTTIPASDQIQIQEGFKNESDKVFEMISNVFDNNYPEDIILSTLSLYKTLFEIFPTTDLIQNQIFERVCNNYLLNQQYTLKVLPIFNSFQASNILDQVPIIQTAFNLMITSLQPWFPDGNLVDISYEDLNTIIFSLTKYISNFSYVLESDDTRDAYVFALTCTFSVYQRSNQDSIRMCTEMWYNVTLRIYHETIFQNMPSFDFYVEAFKQLRRFMVFSMERPNDVIITVDENGVHVRSQIRTESTSSYYVSKDLMSFLTGFDKEDTISVINESITYISSSEPFLFGPFESLCYCIGSLRGSFSVKEENDLISKIISYLLQLIESRPEEEVKAATAAGLMYICSQYTRYLKEFPEILISVMKKLVEFTALGNEALQDASIKAMISIASACSEILCKPFSNDSSFLNFVIENFSSIFENLTSDNTIEMFHVIALIVVGLNDEEELQKYLEMLISSPFQTLQNHSQNLNLDGFDNVIQSLMCIDKIGYLFGSTLIPFLEKLMPILVNLYQVYSKIGNDSILESNCQTQISVNSRILKSTILSLIEKPTRTLPFLERIWNLIQQPLFEVFVPDFHNSQQYCRPSVLLNLLAVVCLKYREFIVDYLPQIFEQVFEAYRDMIDSDDYEFTSFRKGMNIFLKNLIMTGIIYTVPPNIINLCIEYLQYNAHDIEQEVSESAIRTLAEIYASATNKLPQNEAMEFQKCYVNDLCLLAFSLLTDSLHRYEFFAIMDFLREIIASNAFKENIVEIVNSLLTIFEKLSPTDIYTELEGLKSFSNQFMMFNQELNDFLIAAKQVSPRDPALVKVQMETLKKQKQEEEKQNMIEQEKAELEKQEKNAKVNDFANMISNFKLHS</sequence>
<dbReference type="Pfam" id="PF08389">
    <property type="entry name" value="Xpo1"/>
    <property type="match status" value="1"/>
</dbReference>
<dbReference type="GO" id="GO:0000055">
    <property type="term" value="P:ribosomal large subunit export from nucleus"/>
    <property type="evidence" value="ECO:0000318"/>
    <property type="project" value="GO_Central"/>
</dbReference>
<dbReference type="GO" id="GO:0006611">
    <property type="term" value="P:protein export from nucleus"/>
    <property type="evidence" value="ECO:0007669"/>
    <property type="project" value="InterPro"/>
</dbReference>
<dbReference type="AlphaFoldDB" id="A2DWR2"/>
<dbReference type="InParanoid" id="A2DWR2"/>
<dbReference type="FunFam" id="1.25.10.10:FF:001014">
    <property type="entry name" value="Uncharacterized protein"/>
    <property type="match status" value="1"/>
</dbReference>
<organism evidence="8 9">
    <name type="scientific">Trichomonas vaginalis (strain ATCC PRA-98 / G3)</name>
    <dbReference type="NCBI Taxonomy" id="412133"/>
    <lineage>
        <taxon>Eukaryota</taxon>
        <taxon>Metamonada</taxon>
        <taxon>Parabasalia</taxon>
        <taxon>Trichomonadida</taxon>
        <taxon>Trichomonadidae</taxon>
        <taxon>Trichomonas</taxon>
    </lineage>
</organism>
<keyword evidence="6" id="KW-0175">Coiled coil</keyword>
<keyword evidence="5" id="KW-0539">Nucleus</keyword>
<name>A2DWR2_TRIV3</name>
<dbReference type="PANTHER" id="PTHR11223">
    <property type="entry name" value="EXPORTIN 1/5"/>
    <property type="match status" value="1"/>
</dbReference>
<evidence type="ECO:0000256" key="4">
    <source>
        <dbReference type="ARBA" id="ARBA00022927"/>
    </source>
</evidence>
<dbReference type="Proteomes" id="UP000001542">
    <property type="component" value="Unassembled WGS sequence"/>
</dbReference>
<dbReference type="InterPro" id="IPR040485">
    <property type="entry name" value="XPO1_repeat_3"/>
</dbReference>
<dbReference type="PROSITE" id="PS50994">
    <property type="entry name" value="INTEGRASE"/>
    <property type="match status" value="1"/>
</dbReference>
<dbReference type="InterPro" id="IPR011989">
    <property type="entry name" value="ARM-like"/>
</dbReference>
<evidence type="ECO:0000256" key="1">
    <source>
        <dbReference type="ARBA" id="ARBA00004123"/>
    </source>
</evidence>
<dbReference type="InterPro" id="IPR014877">
    <property type="entry name" value="XPO1_C_dom"/>
</dbReference>
<dbReference type="GO" id="GO:0005049">
    <property type="term" value="F:nuclear export signal receptor activity"/>
    <property type="evidence" value="ECO:0000318"/>
    <property type="project" value="GO_Central"/>
</dbReference>
<dbReference type="InterPro" id="IPR013598">
    <property type="entry name" value="Exportin-1/Importin-b-like"/>
</dbReference>
<keyword evidence="9" id="KW-1185">Reference proteome</keyword>
<evidence type="ECO:0000313" key="9">
    <source>
        <dbReference type="Proteomes" id="UP000001542"/>
    </source>
</evidence>
<dbReference type="SMR" id="A2DWR2"/>
<accession>A2DWR2</accession>
<dbReference type="GO" id="GO:0005634">
    <property type="term" value="C:nucleus"/>
    <property type="evidence" value="ECO:0000318"/>
    <property type="project" value="GO_Central"/>
</dbReference>
<dbReference type="OrthoDB" id="27218at2759"/>
<dbReference type="Pfam" id="PF18784">
    <property type="entry name" value="CRM1_repeat_2"/>
    <property type="match status" value="1"/>
</dbReference>
<dbReference type="GO" id="GO:0000056">
    <property type="term" value="P:ribosomal small subunit export from nucleus"/>
    <property type="evidence" value="ECO:0000318"/>
    <property type="project" value="GO_Central"/>
</dbReference>